<evidence type="ECO:0000313" key="3">
    <source>
        <dbReference type="Proteomes" id="UP000298138"/>
    </source>
</evidence>
<dbReference type="STRING" id="341454.A0A4S2MVY5"/>
<dbReference type="EMBL" id="ML220123">
    <property type="protein sequence ID" value="TGZ80703.1"/>
    <property type="molecule type" value="Genomic_DNA"/>
</dbReference>
<dbReference type="PROSITE" id="PS50088">
    <property type="entry name" value="ANK_REPEAT"/>
    <property type="match status" value="1"/>
</dbReference>
<keyword evidence="3" id="KW-1185">Reference proteome</keyword>
<dbReference type="InterPro" id="IPR036770">
    <property type="entry name" value="Ankyrin_rpt-contain_sf"/>
</dbReference>
<keyword evidence="1" id="KW-0040">ANK repeat</keyword>
<sequence>MYGTSTGVGPFKKGHANVNALRRFVDNWPGKAALSASIRTETPHGNVLQVAAARGSEELVRLLLDHGANVNARSGSYGAALYATAAAVNGNESIIQLLLDHGATD</sequence>
<name>A0A4S2MVY5_9PEZI</name>
<reference evidence="2 3" key="1">
    <citation type="submission" date="2019-04" db="EMBL/GenBank/DDBJ databases">
        <title>Comparative genomics and transcriptomics to analyze fruiting body development in filamentous ascomycetes.</title>
        <authorList>
            <consortium name="DOE Joint Genome Institute"/>
            <person name="Lutkenhaus R."/>
            <person name="Traeger S."/>
            <person name="Breuer J."/>
            <person name="Kuo A."/>
            <person name="Lipzen A."/>
            <person name="Pangilinan J."/>
            <person name="Dilworth D."/>
            <person name="Sandor L."/>
            <person name="Poggeler S."/>
            <person name="Barry K."/>
            <person name="Grigoriev I.V."/>
            <person name="Nowrousian M."/>
        </authorList>
    </citation>
    <scope>NUCLEOTIDE SEQUENCE [LARGE SCALE GENOMIC DNA]</scope>
    <source>
        <strain evidence="2 3">CBS 389.68</strain>
    </source>
</reference>
<dbReference type="OrthoDB" id="4772757at2759"/>
<protein>
    <submittedName>
        <fullName evidence="2">Uncharacterized protein</fullName>
    </submittedName>
</protein>
<proteinExistence type="predicted"/>
<dbReference type="PROSITE" id="PS50297">
    <property type="entry name" value="ANK_REP_REGION"/>
    <property type="match status" value="1"/>
</dbReference>
<dbReference type="InParanoid" id="A0A4S2MVY5"/>
<feature type="repeat" description="ANK" evidence="1">
    <location>
        <begin position="48"/>
        <end position="75"/>
    </location>
</feature>
<dbReference type="AlphaFoldDB" id="A0A4S2MVY5"/>
<evidence type="ECO:0000313" key="2">
    <source>
        <dbReference type="EMBL" id="TGZ80703.1"/>
    </source>
</evidence>
<evidence type="ECO:0000256" key="1">
    <source>
        <dbReference type="PROSITE-ProRule" id="PRU00023"/>
    </source>
</evidence>
<dbReference type="Pfam" id="PF12796">
    <property type="entry name" value="Ank_2"/>
    <property type="match status" value="1"/>
</dbReference>
<accession>A0A4S2MVY5</accession>
<dbReference type="Proteomes" id="UP000298138">
    <property type="component" value="Unassembled WGS sequence"/>
</dbReference>
<dbReference type="Gene3D" id="1.25.40.20">
    <property type="entry name" value="Ankyrin repeat-containing domain"/>
    <property type="match status" value="1"/>
</dbReference>
<organism evidence="2 3">
    <name type="scientific">Ascodesmis nigricans</name>
    <dbReference type="NCBI Taxonomy" id="341454"/>
    <lineage>
        <taxon>Eukaryota</taxon>
        <taxon>Fungi</taxon>
        <taxon>Dikarya</taxon>
        <taxon>Ascomycota</taxon>
        <taxon>Pezizomycotina</taxon>
        <taxon>Pezizomycetes</taxon>
        <taxon>Pezizales</taxon>
        <taxon>Ascodesmidaceae</taxon>
        <taxon>Ascodesmis</taxon>
    </lineage>
</organism>
<gene>
    <name evidence="2" type="ORF">EX30DRAFT_349243</name>
</gene>
<dbReference type="InterPro" id="IPR002110">
    <property type="entry name" value="Ankyrin_rpt"/>
</dbReference>
<dbReference type="SUPFAM" id="SSF48403">
    <property type="entry name" value="Ankyrin repeat"/>
    <property type="match status" value="1"/>
</dbReference>